<dbReference type="InterPro" id="IPR035952">
    <property type="entry name" value="Rhomboid-like_sf"/>
</dbReference>
<feature type="transmembrane region" description="Helical" evidence="6">
    <location>
        <begin position="187"/>
        <end position="207"/>
    </location>
</feature>
<evidence type="ECO:0000256" key="2">
    <source>
        <dbReference type="ARBA" id="ARBA00009045"/>
    </source>
</evidence>
<dbReference type="Proteomes" id="UP000085678">
    <property type="component" value="Unplaced"/>
</dbReference>
<evidence type="ECO:0000256" key="5">
    <source>
        <dbReference type="ARBA" id="ARBA00023136"/>
    </source>
</evidence>
<dbReference type="SMR" id="A0A1S3J2R3"/>
<feature type="domain" description="Peptidase S54 rhomboid" evidence="7">
    <location>
        <begin position="94"/>
        <end position="246"/>
    </location>
</feature>
<dbReference type="AlphaFoldDB" id="A0A1S3J2R3"/>
<keyword evidence="3 6" id="KW-0812">Transmembrane</keyword>
<evidence type="ECO:0000256" key="3">
    <source>
        <dbReference type="ARBA" id="ARBA00022692"/>
    </source>
</evidence>
<feature type="transmembrane region" description="Helical" evidence="6">
    <location>
        <begin position="227"/>
        <end position="245"/>
    </location>
</feature>
<comment type="subcellular location">
    <subcellularLocation>
        <location evidence="1">Membrane</location>
        <topology evidence="1">Multi-pass membrane protein</topology>
    </subcellularLocation>
</comment>
<protein>
    <submittedName>
        <fullName evidence="9 10">Protein rhomboid-like</fullName>
    </submittedName>
</protein>
<dbReference type="PANTHER" id="PTHR45840">
    <property type="entry name" value="RHOMBOID-RELATED PROTEIN"/>
    <property type="match status" value="1"/>
</dbReference>
<feature type="transmembrane region" description="Helical" evidence="6">
    <location>
        <begin position="257"/>
        <end position="277"/>
    </location>
</feature>
<dbReference type="RefSeq" id="XP_013404538.1">
    <property type="nucleotide sequence ID" value="XM_013549084.1"/>
</dbReference>
<keyword evidence="4 6" id="KW-1133">Transmembrane helix</keyword>
<feature type="transmembrane region" description="Helical" evidence="6">
    <location>
        <begin position="99"/>
        <end position="122"/>
    </location>
</feature>
<feature type="transmembrane region" description="Helical" evidence="6">
    <location>
        <begin position="48"/>
        <end position="66"/>
    </location>
</feature>
<sequence>MGAPKLLDELSKAESGQATVGARYRIKEEDGSRRVYQAEQCSCVPPPVFILGITLLEILFFVYSLSGSCDRDRNAIPIIPNRDSIVVYRSDKKRELWRFVCYVLVHEGWMHLFFNMVVQLLIGLPLEMIHGSVRVCIVYTAGVVGASLGTTIFLQNVVLIGASGGVYALLAAHVADVILNYSEMELGFLKIIAAIIIASTDTVALLWNQYFDVRRSDLKSSSFSQTYIAHLIGAVSGLTMGFIVLKNFQPSPHSKVVWWLAVVSYVSSMLFAIWWNVDLG</sequence>
<dbReference type="KEGG" id="lak:106169589"/>
<evidence type="ECO:0000256" key="4">
    <source>
        <dbReference type="ARBA" id="ARBA00022989"/>
    </source>
</evidence>
<feature type="transmembrane region" description="Helical" evidence="6">
    <location>
        <begin position="152"/>
        <end position="175"/>
    </location>
</feature>
<gene>
    <name evidence="9 10" type="primary">LOC106169589</name>
</gene>
<dbReference type="GeneID" id="106169589"/>
<dbReference type="Gene3D" id="1.20.1540.10">
    <property type="entry name" value="Rhomboid-like"/>
    <property type="match status" value="1"/>
</dbReference>
<dbReference type="OrthoDB" id="418595at2759"/>
<name>A0A1S3J2R3_LINAN</name>
<reference evidence="9 10" key="1">
    <citation type="submission" date="2025-04" db="UniProtKB">
        <authorList>
            <consortium name="RefSeq"/>
        </authorList>
    </citation>
    <scope>IDENTIFICATION</scope>
    <source>
        <tissue evidence="9 10">Gonads</tissue>
    </source>
</reference>
<proteinExistence type="inferred from homology"/>
<evidence type="ECO:0000256" key="1">
    <source>
        <dbReference type="ARBA" id="ARBA00004141"/>
    </source>
</evidence>
<dbReference type="STRING" id="7574.A0A1S3J2R3"/>
<comment type="similarity">
    <text evidence="2">Belongs to the peptidase S54 family.</text>
</comment>
<dbReference type="GO" id="GO:0004252">
    <property type="term" value="F:serine-type endopeptidase activity"/>
    <property type="evidence" value="ECO:0007669"/>
    <property type="project" value="InterPro"/>
</dbReference>
<dbReference type="InterPro" id="IPR051739">
    <property type="entry name" value="Rhomboid_IM_Serine_Proteases"/>
</dbReference>
<evidence type="ECO:0000259" key="7">
    <source>
        <dbReference type="Pfam" id="PF01694"/>
    </source>
</evidence>
<dbReference type="Pfam" id="PF01694">
    <property type="entry name" value="Rhomboid"/>
    <property type="match status" value="1"/>
</dbReference>
<dbReference type="PANTHER" id="PTHR45840:SF2">
    <property type="entry name" value="PROTEIN RHOMBOID-RELATED"/>
    <property type="match status" value="1"/>
</dbReference>
<evidence type="ECO:0000313" key="10">
    <source>
        <dbReference type="RefSeq" id="XP_013404538.1"/>
    </source>
</evidence>
<dbReference type="OMA" id="MAPEDHW"/>
<dbReference type="SUPFAM" id="SSF144091">
    <property type="entry name" value="Rhomboid-like"/>
    <property type="match status" value="1"/>
</dbReference>
<dbReference type="InterPro" id="IPR022764">
    <property type="entry name" value="Peptidase_S54_rhomboid_dom"/>
</dbReference>
<accession>A0A1S3J2R3</accession>
<dbReference type="RefSeq" id="XP_013404537.1">
    <property type="nucleotide sequence ID" value="XM_013549083.1"/>
</dbReference>
<evidence type="ECO:0000313" key="9">
    <source>
        <dbReference type="RefSeq" id="XP_013404537.1"/>
    </source>
</evidence>
<dbReference type="GO" id="GO:0016020">
    <property type="term" value="C:membrane"/>
    <property type="evidence" value="ECO:0007669"/>
    <property type="project" value="UniProtKB-SubCell"/>
</dbReference>
<keyword evidence="8" id="KW-1185">Reference proteome</keyword>
<evidence type="ECO:0000313" key="8">
    <source>
        <dbReference type="Proteomes" id="UP000085678"/>
    </source>
</evidence>
<evidence type="ECO:0000256" key="6">
    <source>
        <dbReference type="SAM" id="Phobius"/>
    </source>
</evidence>
<keyword evidence="5 6" id="KW-0472">Membrane</keyword>
<organism evidence="8 10">
    <name type="scientific">Lingula anatina</name>
    <name type="common">Brachiopod</name>
    <name type="synonym">Lingula unguis</name>
    <dbReference type="NCBI Taxonomy" id="7574"/>
    <lineage>
        <taxon>Eukaryota</taxon>
        <taxon>Metazoa</taxon>
        <taxon>Spiralia</taxon>
        <taxon>Lophotrochozoa</taxon>
        <taxon>Brachiopoda</taxon>
        <taxon>Linguliformea</taxon>
        <taxon>Lingulata</taxon>
        <taxon>Lingulida</taxon>
        <taxon>Linguloidea</taxon>
        <taxon>Lingulidae</taxon>
        <taxon>Lingula</taxon>
    </lineage>
</organism>